<name>A0A1A9Z278_GLOPL</name>
<evidence type="ECO:0000313" key="1">
    <source>
        <dbReference type="EnsemblMetazoa" id="GPAI001481-PA"/>
    </source>
</evidence>
<reference evidence="1" key="2">
    <citation type="submission" date="2020-05" db="UniProtKB">
        <authorList>
            <consortium name="EnsemblMetazoa"/>
        </authorList>
    </citation>
    <scope>IDENTIFICATION</scope>
    <source>
        <strain evidence="1">IAEA</strain>
    </source>
</reference>
<organism evidence="1 2">
    <name type="scientific">Glossina pallidipes</name>
    <name type="common">Tsetse fly</name>
    <dbReference type="NCBI Taxonomy" id="7398"/>
    <lineage>
        <taxon>Eukaryota</taxon>
        <taxon>Metazoa</taxon>
        <taxon>Ecdysozoa</taxon>
        <taxon>Arthropoda</taxon>
        <taxon>Hexapoda</taxon>
        <taxon>Insecta</taxon>
        <taxon>Pterygota</taxon>
        <taxon>Neoptera</taxon>
        <taxon>Endopterygota</taxon>
        <taxon>Diptera</taxon>
        <taxon>Brachycera</taxon>
        <taxon>Muscomorpha</taxon>
        <taxon>Hippoboscoidea</taxon>
        <taxon>Glossinidae</taxon>
        <taxon>Glossina</taxon>
    </lineage>
</organism>
<accession>A0A1A9Z278</accession>
<protein>
    <submittedName>
        <fullName evidence="1">Uncharacterized protein</fullName>
    </submittedName>
</protein>
<dbReference type="EnsemblMetazoa" id="GPAI001481-RA">
    <property type="protein sequence ID" value="GPAI001481-PA"/>
    <property type="gene ID" value="GPAI001481"/>
</dbReference>
<dbReference type="Proteomes" id="UP000092445">
    <property type="component" value="Unassembled WGS sequence"/>
</dbReference>
<reference evidence="2" key="1">
    <citation type="submission" date="2014-03" db="EMBL/GenBank/DDBJ databases">
        <authorList>
            <person name="Aksoy S."/>
            <person name="Warren W."/>
            <person name="Wilson R.K."/>
        </authorList>
    </citation>
    <scope>NUCLEOTIDE SEQUENCE [LARGE SCALE GENOMIC DNA]</scope>
    <source>
        <strain evidence="2">IAEA</strain>
    </source>
</reference>
<proteinExistence type="predicted"/>
<dbReference type="VEuPathDB" id="VectorBase:GPAI001481"/>
<evidence type="ECO:0000313" key="2">
    <source>
        <dbReference type="Proteomes" id="UP000092445"/>
    </source>
</evidence>
<sequence length="146" mass="16583">MSETGQNSTAAVIEVELSSTAMPRKLHWEICLMRDAVIMSLVENVKNNQCCHSVMGEKKRQKITAKIQLKTVLSAKPPISSNAFLYCKIDKENSRGDKIRIRHKLSLPMNITLIGKTRTSLETNERNVHMILCYFAEGLVLMYDDK</sequence>
<dbReference type="AlphaFoldDB" id="A0A1A9Z278"/>
<keyword evidence="2" id="KW-1185">Reference proteome</keyword>